<accession>A0ABW6ENI2</accession>
<dbReference type="Proteomes" id="UP001598251">
    <property type="component" value="Unassembled WGS sequence"/>
</dbReference>
<sequence>MREVGGLAEDPHRHAPVPVGGGVVEGGDGVEAVAELAADSLQQHGHRGHLQAEVAVGLGADRAEQAERAVFDWKVPAHQPPVSRRWWARCRTAAAESGEDCGGWSVGVRGTVTTSARSTGSMGMRAVLTS</sequence>
<evidence type="ECO:0000256" key="1">
    <source>
        <dbReference type="SAM" id="MobiDB-lite"/>
    </source>
</evidence>
<proteinExistence type="predicted"/>
<feature type="compositionally biased region" description="Basic and acidic residues" evidence="1">
    <location>
        <begin position="1"/>
        <end position="13"/>
    </location>
</feature>
<evidence type="ECO:0000313" key="2">
    <source>
        <dbReference type="EMBL" id="MFD4214992.1"/>
    </source>
</evidence>
<organism evidence="2 3">
    <name type="scientific">Streptomyces sindenensis</name>
    <dbReference type="NCBI Taxonomy" id="67363"/>
    <lineage>
        <taxon>Bacteria</taxon>
        <taxon>Bacillati</taxon>
        <taxon>Actinomycetota</taxon>
        <taxon>Actinomycetes</taxon>
        <taxon>Kitasatosporales</taxon>
        <taxon>Streptomycetaceae</taxon>
        <taxon>Streptomyces</taxon>
    </lineage>
</organism>
<dbReference type="EMBL" id="JBHXOF010000011">
    <property type="protein sequence ID" value="MFD4214992.1"/>
    <property type="molecule type" value="Genomic_DNA"/>
</dbReference>
<reference evidence="2 3" key="1">
    <citation type="submission" date="2024-09" db="EMBL/GenBank/DDBJ databases">
        <title>The Natural Products Discovery Center: Release of the First 8490 Sequenced Strains for Exploring Actinobacteria Biosynthetic Diversity.</title>
        <authorList>
            <person name="Kalkreuter E."/>
            <person name="Kautsar S.A."/>
            <person name="Yang D."/>
            <person name="Bader C.D."/>
            <person name="Teijaro C.N."/>
            <person name="Fluegel L."/>
            <person name="Davis C.M."/>
            <person name="Simpson J.R."/>
            <person name="Lauterbach L."/>
            <person name="Steele A.D."/>
            <person name="Gui C."/>
            <person name="Meng S."/>
            <person name="Li G."/>
            <person name="Viehrig K."/>
            <person name="Ye F."/>
            <person name="Su P."/>
            <person name="Kiefer A.F."/>
            <person name="Nichols A."/>
            <person name="Cepeda A.J."/>
            <person name="Yan W."/>
            <person name="Fan B."/>
            <person name="Jiang Y."/>
            <person name="Adhikari A."/>
            <person name="Zheng C.-J."/>
            <person name="Schuster L."/>
            <person name="Cowan T.M."/>
            <person name="Smanski M.J."/>
            <person name="Chevrette M.G."/>
            <person name="De Carvalho L.P.S."/>
            <person name="Shen B."/>
        </authorList>
    </citation>
    <scope>NUCLEOTIDE SEQUENCE [LARGE SCALE GENOMIC DNA]</scope>
    <source>
        <strain evidence="2 3">NPDC058546</strain>
    </source>
</reference>
<gene>
    <name evidence="2" type="ORF">ACFWSS_19105</name>
</gene>
<feature type="region of interest" description="Disordered" evidence="1">
    <location>
        <begin position="1"/>
        <end position="20"/>
    </location>
</feature>
<comment type="caution">
    <text evidence="2">The sequence shown here is derived from an EMBL/GenBank/DDBJ whole genome shotgun (WGS) entry which is preliminary data.</text>
</comment>
<name>A0ABW6ENI2_9ACTN</name>
<protein>
    <submittedName>
        <fullName evidence="2">Uncharacterized protein</fullName>
    </submittedName>
</protein>
<evidence type="ECO:0000313" key="3">
    <source>
        <dbReference type="Proteomes" id="UP001598251"/>
    </source>
</evidence>
<dbReference type="RefSeq" id="WP_382826454.1">
    <property type="nucleotide sequence ID" value="NZ_JBHXLY010000012.1"/>
</dbReference>
<keyword evidence="3" id="KW-1185">Reference proteome</keyword>